<comment type="caution">
    <text evidence="1">The sequence shown here is derived from an EMBL/GenBank/DDBJ whole genome shotgun (WGS) entry which is preliminary data.</text>
</comment>
<evidence type="ECO:0000313" key="2">
    <source>
        <dbReference type="Proteomes" id="UP001060215"/>
    </source>
</evidence>
<evidence type="ECO:0000313" key="1">
    <source>
        <dbReference type="EMBL" id="KAI7993839.1"/>
    </source>
</evidence>
<keyword evidence="2" id="KW-1185">Reference proteome</keyword>
<accession>A0ACC0FZ43</accession>
<organism evidence="1 2">
    <name type="scientific">Camellia lanceoleosa</name>
    <dbReference type="NCBI Taxonomy" id="1840588"/>
    <lineage>
        <taxon>Eukaryota</taxon>
        <taxon>Viridiplantae</taxon>
        <taxon>Streptophyta</taxon>
        <taxon>Embryophyta</taxon>
        <taxon>Tracheophyta</taxon>
        <taxon>Spermatophyta</taxon>
        <taxon>Magnoliopsida</taxon>
        <taxon>eudicotyledons</taxon>
        <taxon>Gunneridae</taxon>
        <taxon>Pentapetalae</taxon>
        <taxon>asterids</taxon>
        <taxon>Ericales</taxon>
        <taxon>Theaceae</taxon>
        <taxon>Camellia</taxon>
    </lineage>
</organism>
<proteinExistence type="predicted"/>
<reference evidence="1 2" key="1">
    <citation type="journal article" date="2022" name="Plant J.">
        <title>Chromosome-level genome of Camellia lanceoleosa provides a valuable resource for understanding genome evolution and self-incompatibility.</title>
        <authorList>
            <person name="Gong W."/>
            <person name="Xiao S."/>
            <person name="Wang L."/>
            <person name="Liao Z."/>
            <person name="Chang Y."/>
            <person name="Mo W."/>
            <person name="Hu G."/>
            <person name="Li W."/>
            <person name="Zhao G."/>
            <person name="Zhu H."/>
            <person name="Hu X."/>
            <person name="Ji K."/>
            <person name="Xiang X."/>
            <person name="Song Q."/>
            <person name="Yuan D."/>
            <person name="Jin S."/>
            <person name="Zhang L."/>
        </authorList>
    </citation>
    <scope>NUCLEOTIDE SEQUENCE [LARGE SCALE GENOMIC DNA]</scope>
    <source>
        <strain evidence="1">SQ_2022a</strain>
    </source>
</reference>
<name>A0ACC0FZ43_9ERIC</name>
<dbReference type="EMBL" id="CM045769">
    <property type="protein sequence ID" value="KAI7993839.1"/>
    <property type="molecule type" value="Genomic_DNA"/>
</dbReference>
<sequence>MRKRKRKMKMEECLRMTREGNEEEIAPVIHEWTYDAICHDLLNMEGNKYVHEVYGEYVSGSVNDEQMKNVVRNSCPGAGACGGMYTANTMASAIEAIGMSLPYREVMLEKQFTRHRVDRSICAWFWKQAISQGDSFKVPTFNSGSSNTQIDQCIVLVMQMGK</sequence>
<protein>
    <submittedName>
        <fullName evidence="1">Uncharacterized protein</fullName>
    </submittedName>
</protein>
<gene>
    <name evidence="1" type="ORF">LOK49_LG11G00900</name>
</gene>
<dbReference type="Proteomes" id="UP001060215">
    <property type="component" value="Chromosome 12"/>
</dbReference>